<dbReference type="OrthoDB" id="5425556at2759"/>
<evidence type="ECO:0000313" key="3">
    <source>
        <dbReference type="EMBL" id="KAF2241848.1"/>
    </source>
</evidence>
<feature type="compositionally biased region" description="Low complexity" evidence="1">
    <location>
        <begin position="85"/>
        <end position="104"/>
    </location>
</feature>
<evidence type="ECO:0000256" key="1">
    <source>
        <dbReference type="SAM" id="MobiDB-lite"/>
    </source>
</evidence>
<dbReference type="RefSeq" id="XP_033676852.1">
    <property type="nucleotide sequence ID" value="XM_033834156.1"/>
</dbReference>
<dbReference type="Pfam" id="PF12937">
    <property type="entry name" value="F-box-like"/>
    <property type="match status" value="1"/>
</dbReference>
<dbReference type="SUPFAM" id="SSF81383">
    <property type="entry name" value="F-box domain"/>
    <property type="match status" value="1"/>
</dbReference>
<dbReference type="InterPro" id="IPR001810">
    <property type="entry name" value="F-box_dom"/>
</dbReference>
<reference evidence="3" key="1">
    <citation type="journal article" date="2020" name="Stud. Mycol.">
        <title>101 Dothideomycetes genomes: a test case for predicting lifestyles and emergence of pathogens.</title>
        <authorList>
            <person name="Haridas S."/>
            <person name="Albert R."/>
            <person name="Binder M."/>
            <person name="Bloem J."/>
            <person name="Labutti K."/>
            <person name="Salamov A."/>
            <person name="Andreopoulos B."/>
            <person name="Baker S."/>
            <person name="Barry K."/>
            <person name="Bills G."/>
            <person name="Bluhm B."/>
            <person name="Cannon C."/>
            <person name="Castanera R."/>
            <person name="Culley D."/>
            <person name="Daum C."/>
            <person name="Ezra D."/>
            <person name="Gonzalez J."/>
            <person name="Henrissat B."/>
            <person name="Kuo A."/>
            <person name="Liang C."/>
            <person name="Lipzen A."/>
            <person name="Lutzoni F."/>
            <person name="Magnuson J."/>
            <person name="Mondo S."/>
            <person name="Nolan M."/>
            <person name="Ohm R."/>
            <person name="Pangilinan J."/>
            <person name="Park H.-J."/>
            <person name="Ramirez L."/>
            <person name="Alfaro M."/>
            <person name="Sun H."/>
            <person name="Tritt A."/>
            <person name="Yoshinaga Y."/>
            <person name="Zwiers L.-H."/>
            <person name="Turgeon B."/>
            <person name="Goodwin S."/>
            <person name="Spatafora J."/>
            <person name="Crous P."/>
            <person name="Grigoriev I."/>
        </authorList>
    </citation>
    <scope>NUCLEOTIDE SEQUENCE</scope>
    <source>
        <strain evidence="3">CBS 122368</strain>
    </source>
</reference>
<dbReference type="Gene3D" id="3.80.10.10">
    <property type="entry name" value="Ribonuclease Inhibitor"/>
    <property type="match status" value="1"/>
</dbReference>
<evidence type="ECO:0000313" key="4">
    <source>
        <dbReference type="Proteomes" id="UP000800094"/>
    </source>
</evidence>
<dbReference type="SUPFAM" id="SSF52047">
    <property type="entry name" value="RNI-like"/>
    <property type="match status" value="1"/>
</dbReference>
<dbReference type="GeneID" id="54587486"/>
<dbReference type="Gene3D" id="1.20.1280.50">
    <property type="match status" value="1"/>
</dbReference>
<protein>
    <recommendedName>
        <fullName evidence="2">F-box domain-containing protein</fullName>
    </recommendedName>
</protein>
<dbReference type="Proteomes" id="UP000800094">
    <property type="component" value="Unassembled WGS sequence"/>
</dbReference>
<keyword evidence="4" id="KW-1185">Reference proteome</keyword>
<dbReference type="AlphaFoldDB" id="A0A6A6HVR6"/>
<name>A0A6A6HVR6_9PLEO</name>
<gene>
    <name evidence="3" type="ORF">BU26DRAFT_571589</name>
</gene>
<evidence type="ECO:0000259" key="2">
    <source>
        <dbReference type="PROSITE" id="PS50181"/>
    </source>
</evidence>
<dbReference type="InterPro" id="IPR036047">
    <property type="entry name" value="F-box-like_dom_sf"/>
</dbReference>
<sequence length="358" mass="39958">MTRSLLDFPPELLVHILAFLPVRALLRFSQTCRYSQSLAASSLHTLSLGIHPSRVSGIISNLAATQYLQPKKLASAFSLPEQPLSYPSSSRSSQSSRRSSIESDFLSEESVDDDDPYRVSVLIPDAQIFDYMTLLSFHTALTKSILIRHGGTLRNLDLSLWTLTPSVAKAISSLSALRALSIRIEDFPHVRAVPRSRFAAQQVEQRHAWDILTNTATFAPRLNALRIEAGELTTPQLSLLLNQSRWCRELWLCRCALIGKELWDFLGGEWEGRAALRILGVMRCGGQLDEESLDCIGTLGRLQFLTLQGCHGVDSEAVEERNTKEWHIPEVIPPLPRIEEQDASTVIEVDPAYIGNDE</sequence>
<feature type="domain" description="F-box" evidence="2">
    <location>
        <begin position="2"/>
        <end position="48"/>
    </location>
</feature>
<organism evidence="3 4">
    <name type="scientific">Trematosphaeria pertusa</name>
    <dbReference type="NCBI Taxonomy" id="390896"/>
    <lineage>
        <taxon>Eukaryota</taxon>
        <taxon>Fungi</taxon>
        <taxon>Dikarya</taxon>
        <taxon>Ascomycota</taxon>
        <taxon>Pezizomycotina</taxon>
        <taxon>Dothideomycetes</taxon>
        <taxon>Pleosporomycetidae</taxon>
        <taxon>Pleosporales</taxon>
        <taxon>Massarineae</taxon>
        <taxon>Trematosphaeriaceae</taxon>
        <taxon>Trematosphaeria</taxon>
    </lineage>
</organism>
<proteinExistence type="predicted"/>
<dbReference type="PROSITE" id="PS50181">
    <property type="entry name" value="FBOX"/>
    <property type="match status" value="1"/>
</dbReference>
<accession>A0A6A6HVR6</accession>
<dbReference type="EMBL" id="ML987210">
    <property type="protein sequence ID" value="KAF2241848.1"/>
    <property type="molecule type" value="Genomic_DNA"/>
</dbReference>
<feature type="region of interest" description="Disordered" evidence="1">
    <location>
        <begin position="85"/>
        <end position="112"/>
    </location>
</feature>
<dbReference type="InterPro" id="IPR032675">
    <property type="entry name" value="LRR_dom_sf"/>
</dbReference>